<dbReference type="OrthoDB" id="9830140at2"/>
<keyword evidence="1" id="KW-0472">Membrane</keyword>
<evidence type="ECO:0000256" key="1">
    <source>
        <dbReference type="SAM" id="Phobius"/>
    </source>
</evidence>
<gene>
    <name evidence="2" type="ordered locus">CLDAP_29570</name>
</gene>
<dbReference type="AlphaFoldDB" id="I0I6V9"/>
<dbReference type="RefSeq" id="WP_014434223.1">
    <property type="nucleotide sequence ID" value="NC_017079.1"/>
</dbReference>
<accession>I0I6V9</accession>
<keyword evidence="1" id="KW-1133">Transmembrane helix</keyword>
<feature type="transmembrane region" description="Helical" evidence="1">
    <location>
        <begin position="20"/>
        <end position="37"/>
    </location>
</feature>
<organism evidence="2 3">
    <name type="scientific">Caldilinea aerophila (strain DSM 14535 / JCM 11387 / NBRC 104270 / STL-6-O1)</name>
    <dbReference type="NCBI Taxonomy" id="926550"/>
    <lineage>
        <taxon>Bacteria</taxon>
        <taxon>Bacillati</taxon>
        <taxon>Chloroflexota</taxon>
        <taxon>Caldilineae</taxon>
        <taxon>Caldilineales</taxon>
        <taxon>Caldilineaceae</taxon>
        <taxon>Caldilinea</taxon>
    </lineage>
</organism>
<keyword evidence="3" id="KW-1185">Reference proteome</keyword>
<proteinExistence type="predicted"/>
<evidence type="ECO:0000313" key="2">
    <source>
        <dbReference type="EMBL" id="BAM00997.1"/>
    </source>
</evidence>
<dbReference type="STRING" id="926550.CLDAP_29570"/>
<evidence type="ECO:0000313" key="3">
    <source>
        <dbReference type="Proteomes" id="UP000007880"/>
    </source>
</evidence>
<dbReference type="EMBL" id="AP012337">
    <property type="protein sequence ID" value="BAM00997.1"/>
    <property type="molecule type" value="Genomic_DNA"/>
</dbReference>
<reference evidence="2 3" key="1">
    <citation type="submission" date="2012-02" db="EMBL/GenBank/DDBJ databases">
        <title>Complete genome sequence of Caldilinea aerophila DSM 14535 (= NBRC 102666).</title>
        <authorList>
            <person name="Oguchi A."/>
            <person name="Hosoyama A."/>
            <person name="Sekine M."/>
            <person name="Fukai R."/>
            <person name="Kato Y."/>
            <person name="Nakamura S."/>
            <person name="Hanada S."/>
            <person name="Yamazaki S."/>
            <person name="Fujita N."/>
        </authorList>
    </citation>
    <scope>NUCLEOTIDE SEQUENCE [LARGE SCALE GENOMIC DNA]</scope>
    <source>
        <strain evidence="3">DSM 14535 / JCM 11387 / NBRC 104270 / STL-6-O1</strain>
    </source>
</reference>
<name>I0I6V9_CALAS</name>
<dbReference type="Proteomes" id="UP000007880">
    <property type="component" value="Chromosome"/>
</dbReference>
<feature type="transmembrane region" description="Helical" evidence="1">
    <location>
        <begin position="141"/>
        <end position="159"/>
    </location>
</feature>
<dbReference type="HOGENOM" id="CLU_1040836_0_0_0"/>
<feature type="transmembrane region" description="Helical" evidence="1">
    <location>
        <begin position="49"/>
        <end position="67"/>
    </location>
</feature>
<sequence length="267" mass="30371">MMQQSALLEDWSYFADWGDLILAVGGLLAVTLALVWWSQQTRYWHRIAILSFLAAFGLAFASIYLFWVPPYYAGCPSGCMGWRGYPLPVARITFDGQTQIGMLDMLLNTLLLWLLILVASLVGRISAVIFGWERWSWRTRVLVVLGFVLIPWAFLPRYLPPPQPTTTGEELRLVTNARRAAEITYGVTGLWVHRLALEDLRQLSPNPLGETTPDLTAVRSQVCLRGYTYFYLPWRRYRVSLEPTGVNALSIVELPLEGPCWTDEATR</sequence>
<feature type="transmembrane region" description="Helical" evidence="1">
    <location>
        <begin position="110"/>
        <end position="132"/>
    </location>
</feature>
<keyword evidence="1" id="KW-0812">Transmembrane</keyword>
<dbReference type="KEGG" id="cap:CLDAP_29570"/>
<protein>
    <submittedName>
        <fullName evidence="2">Uncharacterized protein</fullName>
    </submittedName>
</protein>